<dbReference type="AlphaFoldDB" id="A0A1L8CW98"/>
<dbReference type="SUPFAM" id="SSF55931">
    <property type="entry name" value="Glutamine synthetase/guanido kinase"/>
    <property type="match status" value="1"/>
</dbReference>
<dbReference type="RefSeq" id="WP_075859594.1">
    <property type="nucleotide sequence ID" value="NZ_BDJK01000030.1"/>
</dbReference>
<comment type="activity regulation">
    <text evidence="5">Appears to be allosterically activated by the binding of pArg-containing polypeptides to the pArg-binding pocket localized in the C-terminal domain of McsB.</text>
</comment>
<dbReference type="InterPro" id="IPR022414">
    <property type="entry name" value="ATP-guanido_PTrfase_cat"/>
</dbReference>
<dbReference type="STRING" id="870242.cpu_16540"/>
<reference evidence="9" key="1">
    <citation type="submission" date="2016-12" db="EMBL/GenBank/DDBJ databases">
        <title>Draft Genome Sequences od Carboxydothermus pertinax and islandicus, Hydrogenogenic Carboxydotrophic Bacteria.</title>
        <authorList>
            <person name="Fukuyama Y."/>
            <person name="Ohmae K."/>
            <person name="Yoneda Y."/>
            <person name="Yoshida T."/>
            <person name="Sako Y."/>
        </authorList>
    </citation>
    <scope>NUCLEOTIDE SEQUENCE [LARGE SCALE GENOMIC DNA]</scope>
    <source>
        <strain evidence="9">Ug1</strain>
    </source>
</reference>
<dbReference type="CDD" id="cd07930">
    <property type="entry name" value="bacterial_phosphagen_kinase"/>
    <property type="match status" value="1"/>
</dbReference>
<evidence type="ECO:0000313" key="8">
    <source>
        <dbReference type="EMBL" id="GAV23144.1"/>
    </source>
</evidence>
<comment type="catalytic activity">
    <reaction evidence="5">
        <text>L-arginyl-[protein] + ATP = N(omega)-phospho-L-arginyl-[protein] + ADP + H(+)</text>
        <dbReference type="Rhea" id="RHEA:43384"/>
        <dbReference type="Rhea" id="RHEA-COMP:10532"/>
        <dbReference type="Rhea" id="RHEA-COMP:10533"/>
        <dbReference type="ChEBI" id="CHEBI:15378"/>
        <dbReference type="ChEBI" id="CHEBI:29965"/>
        <dbReference type="ChEBI" id="CHEBI:30616"/>
        <dbReference type="ChEBI" id="CHEBI:83226"/>
        <dbReference type="ChEBI" id="CHEBI:456216"/>
        <dbReference type="EC" id="2.7.14.1"/>
    </reaction>
</comment>
<feature type="binding site" evidence="5 6">
    <location>
        <position position="124"/>
    </location>
    <ligand>
        <name>ATP</name>
        <dbReference type="ChEBI" id="CHEBI:30616"/>
    </ligand>
</feature>
<organism evidence="8 9">
    <name type="scientific">Carboxydothermus pertinax</name>
    <dbReference type="NCBI Taxonomy" id="870242"/>
    <lineage>
        <taxon>Bacteria</taxon>
        <taxon>Bacillati</taxon>
        <taxon>Bacillota</taxon>
        <taxon>Clostridia</taxon>
        <taxon>Thermoanaerobacterales</taxon>
        <taxon>Thermoanaerobacteraceae</taxon>
        <taxon>Carboxydothermus</taxon>
    </lineage>
</organism>
<dbReference type="InterPro" id="IPR014746">
    <property type="entry name" value="Gln_synth/guanido_kin_cat_dom"/>
</dbReference>
<dbReference type="Pfam" id="PF00217">
    <property type="entry name" value="ATP-gua_Ptrans"/>
    <property type="match status" value="1"/>
</dbReference>
<feature type="binding site" evidence="5 6">
    <location>
        <begin position="24"/>
        <end position="28"/>
    </location>
    <ligand>
        <name>ATP</name>
        <dbReference type="ChEBI" id="CHEBI:30616"/>
    </ligand>
</feature>
<feature type="binding site" evidence="5 6">
    <location>
        <position position="90"/>
    </location>
    <ligand>
        <name>ATP</name>
        <dbReference type="ChEBI" id="CHEBI:30616"/>
    </ligand>
</feature>
<dbReference type="PROSITE" id="PS51510">
    <property type="entry name" value="PHOSPHAGEN_KINASE_C"/>
    <property type="match status" value="1"/>
</dbReference>
<keyword evidence="5" id="KW-0021">Allosteric enzyme</keyword>
<feature type="binding site" evidence="5 6">
    <location>
        <begin position="206"/>
        <end position="211"/>
    </location>
    <ligand>
        <name>ATP</name>
        <dbReference type="ChEBI" id="CHEBI:30616"/>
    </ligand>
</feature>
<gene>
    <name evidence="5" type="primary">mcsB</name>
    <name evidence="8" type="ORF">cpu_16540</name>
</gene>
<keyword evidence="2 5" id="KW-0547">Nucleotide-binding</keyword>
<comment type="caution">
    <text evidence="8">The sequence shown here is derived from an EMBL/GenBank/DDBJ whole genome shotgun (WGS) entry which is preliminary data.</text>
</comment>
<feature type="short sequence motif" description="RDXXRA motif of the pArg binding pocket involved in allosteric regulation" evidence="5">
    <location>
        <begin position="336"/>
        <end position="341"/>
    </location>
</feature>
<sequence>MNLLTNSFSPWMAGTGSDADIVVSSRIRLARNLKDIPFPHLMDENTANNVTKEIEKAISSRSFKQKFGKTEFFKLVSLAPIERQVLVEKHLISPDHADGHPRRAFACTEDERIALMINEEDHIRLQVLLPGLELRQAYDIANMVDDKLEEKLFYAFSEKYGYLTACPTNTGTGIRASTMLHLPGLTYTNQIPSLLNITAKLGLTVRGLYGEGTKARGDLYQVSNQITLGLTEEEIIENVISVTRQIINQERMAREVLYRENRYALEDELWRSYGILTNARMISSDEAMNLLSKVRLGVELKILPEIERSVFNELIVATAPAYLTNLAQRNLEPAERDRERAKIIREKLKIN</sequence>
<protein>
    <recommendedName>
        <fullName evidence="5">Protein-arginine kinase</fullName>
        <ecNumber evidence="5">2.7.14.1</ecNumber>
    </recommendedName>
</protein>
<dbReference type="GO" id="GO:0004111">
    <property type="term" value="F:creatine kinase activity"/>
    <property type="evidence" value="ECO:0007669"/>
    <property type="project" value="InterPro"/>
</dbReference>
<feature type="domain" description="Phosphagen kinase C-terminal" evidence="7">
    <location>
        <begin position="21"/>
        <end position="253"/>
    </location>
</feature>
<dbReference type="GO" id="GO:0005524">
    <property type="term" value="F:ATP binding"/>
    <property type="evidence" value="ECO:0007669"/>
    <property type="project" value="UniProtKB-UniRule"/>
</dbReference>
<accession>A0A1L8CW98</accession>
<name>A0A1L8CW98_9THEO</name>
<dbReference type="Gene3D" id="3.30.590.10">
    <property type="entry name" value="Glutamine synthetase/guanido kinase, catalytic domain"/>
    <property type="match status" value="1"/>
</dbReference>
<comment type="function">
    <text evidence="5">Catalyzes the specific phosphorylation of arginine residues in proteins.</text>
</comment>
<evidence type="ECO:0000259" key="7">
    <source>
        <dbReference type="PROSITE" id="PS51510"/>
    </source>
</evidence>
<dbReference type="NCBIfam" id="NF002194">
    <property type="entry name" value="PRK01059.1-4"/>
    <property type="match status" value="1"/>
</dbReference>
<dbReference type="EMBL" id="BDJK01000030">
    <property type="protein sequence ID" value="GAV23144.1"/>
    <property type="molecule type" value="Genomic_DNA"/>
</dbReference>
<evidence type="ECO:0000256" key="4">
    <source>
        <dbReference type="ARBA" id="ARBA00022840"/>
    </source>
</evidence>
<evidence type="ECO:0000256" key="6">
    <source>
        <dbReference type="PROSITE-ProRule" id="PRU00843"/>
    </source>
</evidence>
<evidence type="ECO:0000256" key="3">
    <source>
        <dbReference type="ARBA" id="ARBA00022777"/>
    </source>
</evidence>
<evidence type="ECO:0000256" key="5">
    <source>
        <dbReference type="HAMAP-Rule" id="MF_00602"/>
    </source>
</evidence>
<keyword evidence="4 5" id="KW-0067">ATP-binding</keyword>
<dbReference type="PANTHER" id="PTHR11547">
    <property type="entry name" value="ARGININE OR CREATINE KINASE"/>
    <property type="match status" value="1"/>
</dbReference>
<evidence type="ECO:0000256" key="2">
    <source>
        <dbReference type="ARBA" id="ARBA00022741"/>
    </source>
</evidence>
<keyword evidence="9" id="KW-1185">Reference proteome</keyword>
<dbReference type="EC" id="2.7.14.1" evidence="5"/>
<keyword evidence="1 5" id="KW-0808">Transferase</keyword>
<dbReference type="GO" id="GO:0046314">
    <property type="term" value="P:phosphocreatine biosynthetic process"/>
    <property type="evidence" value="ECO:0007669"/>
    <property type="project" value="InterPro"/>
</dbReference>
<dbReference type="Proteomes" id="UP000187485">
    <property type="component" value="Unassembled WGS sequence"/>
</dbReference>
<proteinExistence type="inferred from homology"/>
<dbReference type="InterPro" id="IPR023660">
    <property type="entry name" value="Arg_Kinase"/>
</dbReference>
<evidence type="ECO:0000256" key="1">
    <source>
        <dbReference type="ARBA" id="ARBA00022679"/>
    </source>
</evidence>
<dbReference type="GO" id="GO:0005615">
    <property type="term" value="C:extracellular space"/>
    <property type="evidence" value="ECO:0007669"/>
    <property type="project" value="TreeGrafter"/>
</dbReference>
<dbReference type="GO" id="GO:1990424">
    <property type="term" value="F:protein arginine kinase activity"/>
    <property type="evidence" value="ECO:0007669"/>
    <property type="project" value="UniProtKB-EC"/>
</dbReference>
<comment type="similarity">
    <text evidence="5 6">Belongs to the ATP:guanido phosphotransferase family.</text>
</comment>
<dbReference type="OrthoDB" id="9791353at2"/>
<keyword evidence="3 5" id="KW-0418">Kinase</keyword>
<dbReference type="InterPro" id="IPR000749">
    <property type="entry name" value="ATP-guanido_PTrfase"/>
</dbReference>
<feature type="binding site" evidence="5 6">
    <location>
        <begin position="175"/>
        <end position="179"/>
    </location>
    <ligand>
        <name>ATP</name>
        <dbReference type="ChEBI" id="CHEBI:30616"/>
    </ligand>
</feature>
<dbReference type="HAMAP" id="MF_00602">
    <property type="entry name" value="Prot_Arg_kinase"/>
    <property type="match status" value="1"/>
</dbReference>
<dbReference type="PANTHER" id="PTHR11547:SF38">
    <property type="entry name" value="ARGININE KINASE 1-RELATED"/>
    <property type="match status" value="1"/>
</dbReference>
<evidence type="ECO:0000313" key="9">
    <source>
        <dbReference type="Proteomes" id="UP000187485"/>
    </source>
</evidence>